<feature type="compositionally biased region" description="Basic and acidic residues" evidence="1">
    <location>
        <begin position="88"/>
        <end position="114"/>
    </location>
</feature>
<evidence type="ECO:0000256" key="1">
    <source>
        <dbReference type="SAM" id="MobiDB-lite"/>
    </source>
</evidence>
<evidence type="ECO:0000259" key="2">
    <source>
        <dbReference type="Pfam" id="PF16195"/>
    </source>
</evidence>
<proteinExistence type="predicted"/>
<dbReference type="Pfam" id="PF16195">
    <property type="entry name" value="UBA2_C"/>
    <property type="match status" value="1"/>
</dbReference>
<dbReference type="OrthoDB" id="10255449at2759"/>
<sequence length="125" mass="13543">MEKMGEVVKLASYILLSELEDLGKDVEFEVVGDTPEKVGPKQAEDAARSTTIGSDDGAQPSTSTAQEQDDVLIVDSDEEITSNNAGGIREEEKGHKRKLDEKENVGAKKSHTEPTDEIDEVIALD</sequence>
<feature type="compositionally biased region" description="Basic and acidic residues" evidence="1">
    <location>
        <begin position="34"/>
        <end position="47"/>
    </location>
</feature>
<reference evidence="4" key="1">
    <citation type="submission" date="2025-08" db="UniProtKB">
        <authorList>
            <consortium name="RefSeq"/>
        </authorList>
    </citation>
    <scope>IDENTIFICATION</scope>
    <source>
        <tissue evidence="4">Spleen</tissue>
    </source>
</reference>
<keyword evidence="3" id="KW-1185">Reference proteome</keyword>
<evidence type="ECO:0000313" key="3">
    <source>
        <dbReference type="Proteomes" id="UP000504623"/>
    </source>
</evidence>
<feature type="compositionally biased region" description="Acidic residues" evidence="1">
    <location>
        <begin position="67"/>
        <end position="80"/>
    </location>
</feature>
<gene>
    <name evidence="4" type="primary">LOC102819339</name>
</gene>
<feature type="compositionally biased region" description="Polar residues" evidence="1">
    <location>
        <begin position="48"/>
        <end position="66"/>
    </location>
</feature>
<dbReference type="InterPro" id="IPR032426">
    <property type="entry name" value="UBA2_C"/>
</dbReference>
<dbReference type="Proteomes" id="UP000504623">
    <property type="component" value="Unplaced"/>
</dbReference>
<organism evidence="3 4">
    <name type="scientific">Chrysochloris asiatica</name>
    <name type="common">Cape golden mole</name>
    <dbReference type="NCBI Taxonomy" id="185453"/>
    <lineage>
        <taxon>Eukaryota</taxon>
        <taxon>Metazoa</taxon>
        <taxon>Chordata</taxon>
        <taxon>Craniata</taxon>
        <taxon>Vertebrata</taxon>
        <taxon>Euteleostomi</taxon>
        <taxon>Mammalia</taxon>
        <taxon>Eutheria</taxon>
        <taxon>Afrotheria</taxon>
        <taxon>Chrysochloridae</taxon>
        <taxon>Chrysochlorinae</taxon>
        <taxon>Chrysochloris</taxon>
    </lineage>
</organism>
<dbReference type="AlphaFoldDB" id="A0A9B0U8R5"/>
<dbReference type="GeneID" id="102819339"/>
<feature type="domain" description="SUMO-activating enzyme subunit 2 C-terminal" evidence="2">
    <location>
        <begin position="33"/>
        <end position="114"/>
    </location>
</feature>
<accession>A0A9B0U8R5</accession>
<evidence type="ECO:0000313" key="4">
    <source>
        <dbReference type="RefSeq" id="XP_006874459.1"/>
    </source>
</evidence>
<dbReference type="RefSeq" id="XP_006874459.1">
    <property type="nucleotide sequence ID" value="XM_006874397.1"/>
</dbReference>
<name>A0A9B0U8R5_CHRAS</name>
<protein>
    <submittedName>
        <fullName evidence="4">SUMO-activating enzyme subunit 2-like</fullName>
    </submittedName>
</protein>
<dbReference type="Gene3D" id="3.10.290.20">
    <property type="entry name" value="Ubiquitin-like 2 activating enzyme e1b. Chain: B, domain 3"/>
    <property type="match status" value="1"/>
</dbReference>
<feature type="region of interest" description="Disordered" evidence="1">
    <location>
        <begin position="33"/>
        <end position="125"/>
    </location>
</feature>
<feature type="compositionally biased region" description="Acidic residues" evidence="1">
    <location>
        <begin position="115"/>
        <end position="125"/>
    </location>
</feature>